<evidence type="ECO:0000313" key="4">
    <source>
        <dbReference type="EMBL" id="QUD88854.1"/>
    </source>
</evidence>
<reference evidence="4" key="1">
    <citation type="submission" date="2021-04" db="EMBL/GenBank/DDBJ databases">
        <title>The complete genome sequence of Caulobacter sp. S6.</title>
        <authorList>
            <person name="Tang Y."/>
            <person name="Ouyang W."/>
            <person name="Liu Q."/>
            <person name="Huang B."/>
            <person name="Guo Z."/>
            <person name="Lei P."/>
        </authorList>
    </citation>
    <scope>NUCLEOTIDE SEQUENCE</scope>
    <source>
        <strain evidence="4">S6</strain>
    </source>
</reference>
<accession>A0A975G1G6</accession>
<keyword evidence="2" id="KW-0732">Signal</keyword>
<dbReference type="Proteomes" id="UP000676409">
    <property type="component" value="Chromosome"/>
</dbReference>
<proteinExistence type="predicted"/>
<keyword evidence="5" id="KW-1185">Reference proteome</keyword>
<feature type="signal peptide" evidence="2">
    <location>
        <begin position="1"/>
        <end position="18"/>
    </location>
</feature>
<feature type="domain" description="Band 7" evidence="3">
    <location>
        <begin position="22"/>
        <end position="219"/>
    </location>
</feature>
<gene>
    <name evidence="4" type="ORF">KCG34_02905</name>
</gene>
<dbReference type="Pfam" id="PF01145">
    <property type="entry name" value="Band_7"/>
    <property type="match status" value="1"/>
</dbReference>
<evidence type="ECO:0000256" key="1">
    <source>
        <dbReference type="ARBA" id="ARBA00004167"/>
    </source>
</evidence>
<dbReference type="KEGG" id="caul:KCG34_02905"/>
<dbReference type="RefSeq" id="WP_211938904.1">
    <property type="nucleotide sequence ID" value="NZ_CP073078.1"/>
</dbReference>
<dbReference type="PANTHER" id="PTHR42911:SF1">
    <property type="entry name" value="MODULATOR OF FTSH PROTEASE HFLC"/>
    <property type="match status" value="1"/>
</dbReference>
<protein>
    <recommendedName>
        <fullName evidence="3">Band 7 domain-containing protein</fullName>
    </recommendedName>
</protein>
<dbReference type="InterPro" id="IPR036013">
    <property type="entry name" value="Band_7/SPFH_dom_sf"/>
</dbReference>
<dbReference type="EMBL" id="CP073078">
    <property type="protein sequence ID" value="QUD88854.1"/>
    <property type="molecule type" value="Genomic_DNA"/>
</dbReference>
<feature type="chain" id="PRO_5037009372" description="Band 7 domain-containing protein" evidence="2">
    <location>
        <begin position="19"/>
        <end position="274"/>
    </location>
</feature>
<evidence type="ECO:0000313" key="5">
    <source>
        <dbReference type="Proteomes" id="UP000676409"/>
    </source>
</evidence>
<evidence type="ECO:0000256" key="2">
    <source>
        <dbReference type="SAM" id="SignalP"/>
    </source>
</evidence>
<dbReference type="GO" id="GO:0016020">
    <property type="term" value="C:membrane"/>
    <property type="evidence" value="ECO:0007669"/>
    <property type="project" value="UniProtKB-SubCell"/>
</dbReference>
<name>A0A975G1G6_9CAUL</name>
<dbReference type="SUPFAM" id="SSF117892">
    <property type="entry name" value="Band 7/SPFH domain"/>
    <property type="match status" value="1"/>
</dbReference>
<organism evidence="4 5">
    <name type="scientific">Phenylobacterium montanum</name>
    <dbReference type="NCBI Taxonomy" id="2823693"/>
    <lineage>
        <taxon>Bacteria</taxon>
        <taxon>Pseudomonadati</taxon>
        <taxon>Pseudomonadota</taxon>
        <taxon>Alphaproteobacteria</taxon>
        <taxon>Caulobacterales</taxon>
        <taxon>Caulobacteraceae</taxon>
        <taxon>Phenylobacterium</taxon>
    </lineage>
</organism>
<sequence>MKIFARYALVALAAIGLAACGQVRPGHVGIKVNNFGSNAGVQQETLGVGWYFTPFGTHIEEYPIFTNTYTYSASATEGKAEDQAFVFQDKSGLGLSADIAVSYSVDAAKAAILYQKYRTDTDGLISGPMRNAIRDSLVTRASQLNVDEIYGPRKAELLNNVQHDVQSFFAPYGLRVERLFWAGNVRVPDTVLAQINARIANEQEALAAQAKVATVQAQAQQAIAEAQGKAQALNIEGAAIRANPEVLRIRAIEKWDGKLPQVTSGGVPFINIEK</sequence>
<dbReference type="PROSITE" id="PS51257">
    <property type="entry name" value="PROKAR_LIPOPROTEIN"/>
    <property type="match status" value="1"/>
</dbReference>
<dbReference type="PANTHER" id="PTHR42911">
    <property type="entry name" value="MODULATOR OF FTSH PROTEASE HFLC"/>
    <property type="match status" value="1"/>
</dbReference>
<dbReference type="Gene3D" id="3.30.479.30">
    <property type="entry name" value="Band 7 domain"/>
    <property type="match status" value="1"/>
</dbReference>
<dbReference type="InterPro" id="IPR001107">
    <property type="entry name" value="Band_7"/>
</dbReference>
<comment type="subcellular location">
    <subcellularLocation>
        <location evidence="1">Membrane</location>
        <topology evidence="1">Single-pass membrane protein</topology>
    </subcellularLocation>
</comment>
<evidence type="ECO:0000259" key="3">
    <source>
        <dbReference type="Pfam" id="PF01145"/>
    </source>
</evidence>
<dbReference type="AlphaFoldDB" id="A0A975G1G6"/>